<dbReference type="Gene3D" id="1.10.1450.10">
    <property type="entry name" value="Tetraspanin"/>
    <property type="match status" value="1"/>
</dbReference>
<comment type="subcellular location">
    <subcellularLocation>
        <location evidence="1">Membrane</location>
        <topology evidence="1">Multi-pass membrane protein</topology>
    </subcellularLocation>
</comment>
<reference evidence="7" key="1">
    <citation type="submission" date="2021-03" db="EMBL/GenBank/DDBJ databases">
        <title>Chromosome level genome of the anhydrobiotic midge Polypedilum vanderplanki.</title>
        <authorList>
            <person name="Yoshida Y."/>
            <person name="Kikawada T."/>
            <person name="Gusev O."/>
        </authorList>
    </citation>
    <scope>NUCLEOTIDE SEQUENCE</scope>
    <source>
        <strain evidence="7">NIAS01</strain>
        <tissue evidence="7">Whole body or cell culture</tissue>
    </source>
</reference>
<feature type="transmembrane region" description="Helical" evidence="6">
    <location>
        <begin position="88"/>
        <end position="112"/>
    </location>
</feature>
<evidence type="ECO:0000313" key="8">
    <source>
        <dbReference type="Proteomes" id="UP001107558"/>
    </source>
</evidence>
<sequence length="305" mass="34262">MNPNSNNLNAGMRLIKFIIFIISFMFGLTALLLLAVGSTISTIFDDFDIFMDDHFFTPANLMIFISICLMIIAIVGCIGAIKESTMLVNIFGALLFLVFAMELTAAVLAYMMHGQVTYMLTRTMNDAFMNYKENTYVASGIDFLQTNLECCGIDSPDDWSRIYEPKDNKTVVPDSCCEILAPGESECMQFFQYGCLPRLNFIIEKSAMLIASGALTVAFVQFLGVICAFMLAKTIRRTKSIRAARRWQLQQALGVMTNPFSFDKQMEANSVNSRQYDPEPEYTQMEKSDNNANTNTYLPHSPSVM</sequence>
<evidence type="ECO:0000256" key="2">
    <source>
        <dbReference type="ARBA" id="ARBA00022692"/>
    </source>
</evidence>
<dbReference type="GO" id="GO:0005886">
    <property type="term" value="C:plasma membrane"/>
    <property type="evidence" value="ECO:0007669"/>
    <property type="project" value="TreeGrafter"/>
</dbReference>
<keyword evidence="8" id="KW-1185">Reference proteome</keyword>
<keyword evidence="4 6" id="KW-0472">Membrane</keyword>
<name>A0A9J6BK87_POLVA</name>
<keyword evidence="3 6" id="KW-1133">Transmembrane helix</keyword>
<dbReference type="PRINTS" id="PR00259">
    <property type="entry name" value="TMFOUR"/>
</dbReference>
<organism evidence="7 8">
    <name type="scientific">Polypedilum vanderplanki</name>
    <name type="common">Sleeping chironomid midge</name>
    <dbReference type="NCBI Taxonomy" id="319348"/>
    <lineage>
        <taxon>Eukaryota</taxon>
        <taxon>Metazoa</taxon>
        <taxon>Ecdysozoa</taxon>
        <taxon>Arthropoda</taxon>
        <taxon>Hexapoda</taxon>
        <taxon>Insecta</taxon>
        <taxon>Pterygota</taxon>
        <taxon>Neoptera</taxon>
        <taxon>Endopterygota</taxon>
        <taxon>Diptera</taxon>
        <taxon>Nematocera</taxon>
        <taxon>Chironomoidea</taxon>
        <taxon>Chironomidae</taxon>
        <taxon>Chironominae</taxon>
        <taxon>Polypedilum</taxon>
        <taxon>Polypedilum</taxon>
    </lineage>
</organism>
<comment type="caution">
    <text evidence="7">The sequence shown here is derived from an EMBL/GenBank/DDBJ whole genome shotgun (WGS) entry which is preliminary data.</text>
</comment>
<dbReference type="EMBL" id="JADBJN010000003">
    <property type="protein sequence ID" value="KAG5670305.1"/>
    <property type="molecule type" value="Genomic_DNA"/>
</dbReference>
<dbReference type="Proteomes" id="UP001107558">
    <property type="component" value="Chromosome 3"/>
</dbReference>
<dbReference type="SUPFAM" id="SSF48652">
    <property type="entry name" value="Tetraspanin"/>
    <property type="match status" value="1"/>
</dbReference>
<evidence type="ECO:0000256" key="6">
    <source>
        <dbReference type="SAM" id="Phobius"/>
    </source>
</evidence>
<dbReference type="CDD" id="cd03127">
    <property type="entry name" value="tetraspanin_LEL"/>
    <property type="match status" value="1"/>
</dbReference>
<protein>
    <recommendedName>
        <fullName evidence="9">Tetraspanin</fullName>
    </recommendedName>
</protein>
<feature type="transmembrane region" description="Helical" evidence="6">
    <location>
        <begin position="17"/>
        <end position="41"/>
    </location>
</feature>
<evidence type="ECO:0008006" key="9">
    <source>
        <dbReference type="Google" id="ProtNLM"/>
    </source>
</evidence>
<feature type="region of interest" description="Disordered" evidence="5">
    <location>
        <begin position="273"/>
        <end position="305"/>
    </location>
</feature>
<dbReference type="InterPro" id="IPR018499">
    <property type="entry name" value="Tetraspanin/Peripherin"/>
</dbReference>
<dbReference type="PANTHER" id="PTHR19282:SF28">
    <property type="entry name" value="TETRASPANIN"/>
    <property type="match status" value="1"/>
</dbReference>
<dbReference type="InterPro" id="IPR008952">
    <property type="entry name" value="Tetraspanin_EC2_sf"/>
</dbReference>
<keyword evidence="2 6" id="KW-0812">Transmembrane</keyword>
<feature type="compositionally biased region" description="Polar residues" evidence="5">
    <location>
        <begin position="290"/>
        <end position="305"/>
    </location>
</feature>
<evidence type="ECO:0000313" key="7">
    <source>
        <dbReference type="EMBL" id="KAG5670305.1"/>
    </source>
</evidence>
<gene>
    <name evidence="7" type="ORF">PVAND_000581</name>
</gene>
<evidence type="ECO:0000256" key="3">
    <source>
        <dbReference type="ARBA" id="ARBA00022989"/>
    </source>
</evidence>
<accession>A0A9J6BK87</accession>
<dbReference type="Pfam" id="PF00335">
    <property type="entry name" value="Tetraspanin"/>
    <property type="match status" value="1"/>
</dbReference>
<evidence type="ECO:0000256" key="5">
    <source>
        <dbReference type="SAM" id="MobiDB-lite"/>
    </source>
</evidence>
<dbReference type="PANTHER" id="PTHR19282">
    <property type="entry name" value="TETRASPANIN"/>
    <property type="match status" value="1"/>
</dbReference>
<feature type="transmembrane region" description="Helical" evidence="6">
    <location>
        <begin position="61"/>
        <end position="81"/>
    </location>
</feature>
<evidence type="ECO:0000256" key="4">
    <source>
        <dbReference type="ARBA" id="ARBA00023136"/>
    </source>
</evidence>
<proteinExistence type="predicted"/>
<feature type="transmembrane region" description="Helical" evidence="6">
    <location>
        <begin position="207"/>
        <end position="232"/>
    </location>
</feature>
<dbReference type="AlphaFoldDB" id="A0A9J6BK87"/>
<evidence type="ECO:0000256" key="1">
    <source>
        <dbReference type="ARBA" id="ARBA00004141"/>
    </source>
</evidence>
<dbReference type="OrthoDB" id="10051815at2759"/>